<dbReference type="OrthoDB" id="408631at2759"/>
<dbReference type="Pfam" id="PF00135">
    <property type="entry name" value="COesterase"/>
    <property type="match status" value="1"/>
</dbReference>
<comment type="similarity">
    <text evidence="1 3">Belongs to the type-B carboxylesterase/lipase family.</text>
</comment>
<dbReference type="PANTHER" id="PTHR43918:SF4">
    <property type="entry name" value="CARBOXYLIC ESTER HYDROLASE"/>
    <property type="match status" value="1"/>
</dbReference>
<dbReference type="InterPro" id="IPR019826">
    <property type="entry name" value="Carboxylesterase_B_AS"/>
</dbReference>
<evidence type="ECO:0000256" key="2">
    <source>
        <dbReference type="ARBA" id="ARBA00022801"/>
    </source>
</evidence>
<dbReference type="EMBL" id="KV749058">
    <property type="protein sequence ID" value="OCL11337.1"/>
    <property type="molecule type" value="Genomic_DNA"/>
</dbReference>
<evidence type="ECO:0000256" key="3">
    <source>
        <dbReference type="RuleBase" id="RU361235"/>
    </source>
</evidence>
<feature type="signal peptide" evidence="3">
    <location>
        <begin position="1"/>
        <end position="19"/>
    </location>
</feature>
<dbReference type="PROSITE" id="PS00122">
    <property type="entry name" value="CARBOXYLESTERASE_B_1"/>
    <property type="match status" value="1"/>
</dbReference>
<dbReference type="AlphaFoldDB" id="A0A8E2F696"/>
<feature type="domain" description="Carboxylesterase type B" evidence="4">
    <location>
        <begin position="30"/>
        <end position="295"/>
    </location>
</feature>
<keyword evidence="6" id="KW-1185">Reference proteome</keyword>
<dbReference type="InterPro" id="IPR002018">
    <property type="entry name" value="CarbesteraseB"/>
</dbReference>
<evidence type="ECO:0000256" key="1">
    <source>
        <dbReference type="ARBA" id="ARBA00005964"/>
    </source>
</evidence>
<dbReference type="InterPro" id="IPR029058">
    <property type="entry name" value="AB_hydrolase_fold"/>
</dbReference>
<reference evidence="5 6" key="1">
    <citation type="journal article" date="2016" name="Nat. Commun.">
        <title>Ectomycorrhizal ecology is imprinted in the genome of the dominant symbiotic fungus Cenococcum geophilum.</title>
        <authorList>
            <consortium name="DOE Joint Genome Institute"/>
            <person name="Peter M."/>
            <person name="Kohler A."/>
            <person name="Ohm R.A."/>
            <person name="Kuo A."/>
            <person name="Krutzmann J."/>
            <person name="Morin E."/>
            <person name="Arend M."/>
            <person name="Barry K.W."/>
            <person name="Binder M."/>
            <person name="Choi C."/>
            <person name="Clum A."/>
            <person name="Copeland A."/>
            <person name="Grisel N."/>
            <person name="Haridas S."/>
            <person name="Kipfer T."/>
            <person name="LaButti K."/>
            <person name="Lindquist E."/>
            <person name="Lipzen A."/>
            <person name="Maire R."/>
            <person name="Meier B."/>
            <person name="Mihaltcheva S."/>
            <person name="Molinier V."/>
            <person name="Murat C."/>
            <person name="Poggeler S."/>
            <person name="Quandt C.A."/>
            <person name="Sperisen C."/>
            <person name="Tritt A."/>
            <person name="Tisserant E."/>
            <person name="Crous P.W."/>
            <person name="Henrissat B."/>
            <person name="Nehls U."/>
            <person name="Egli S."/>
            <person name="Spatafora J.W."/>
            <person name="Grigoriev I.V."/>
            <person name="Martin F.M."/>
        </authorList>
    </citation>
    <scope>NUCLEOTIDE SEQUENCE [LARGE SCALE GENOMIC DNA]</scope>
    <source>
        <strain evidence="5 6">CBS 207.34</strain>
    </source>
</reference>
<dbReference type="PANTHER" id="PTHR43918">
    <property type="entry name" value="ACETYLCHOLINESTERASE"/>
    <property type="match status" value="1"/>
</dbReference>
<dbReference type="EC" id="3.1.1.-" evidence="3"/>
<protein>
    <recommendedName>
        <fullName evidence="3">Carboxylic ester hydrolase</fullName>
        <ecNumber evidence="3">3.1.1.-</ecNumber>
    </recommendedName>
</protein>
<sequence>MAVKKYFLILASAFMPLYSCTPTYRKFDDFVRFFSGIPYAEPPVGAARFRRPITKKLSAKTIEATYFGPSCIQYSAGAKTVYTEYLSGFLLTPGQKQSEDCLTLNIWAPRATKDYTPSSSNLLPVIIWIHGGGFTSGGSASPYKYGDRIVRDHRVIVVSVNYRLNIFGFPNAQALGNENLDPGLMDQRKAVEWVYQNIHSFGGDANRMILFGQSAGSMSVDKYIYAYPTDPLVSGFIAQSGLADSSIGAPDPQGTNFTYVASQLGCTSSPDKDKIFSCMQQANATDVIQVYNNYNASDNGGASLGFSNYADRQARGLFAQLLTIISQANNEGSSLVTFVPSDPNQTVVDALTRSLSTCPGARGALARQNFGVLVWRTRYFGVWPNLNPFSWLGAYHSSDIPMIFGTSDLRGSNTALEAETSKYYQAAWISFANDPENALMSAVYGLGDEFDGEC</sequence>
<dbReference type="SUPFAM" id="SSF53474">
    <property type="entry name" value="alpha/beta-Hydrolases"/>
    <property type="match status" value="1"/>
</dbReference>
<gene>
    <name evidence="5" type="ORF">AOQ84DRAFT_430438</name>
</gene>
<proteinExistence type="inferred from homology"/>
<accession>A0A8E2F696</accession>
<dbReference type="Gene3D" id="3.40.50.1820">
    <property type="entry name" value="alpha/beta hydrolase"/>
    <property type="match status" value="1"/>
</dbReference>
<organism evidence="5 6">
    <name type="scientific">Glonium stellatum</name>
    <dbReference type="NCBI Taxonomy" id="574774"/>
    <lineage>
        <taxon>Eukaryota</taxon>
        <taxon>Fungi</taxon>
        <taxon>Dikarya</taxon>
        <taxon>Ascomycota</taxon>
        <taxon>Pezizomycotina</taxon>
        <taxon>Dothideomycetes</taxon>
        <taxon>Pleosporomycetidae</taxon>
        <taxon>Gloniales</taxon>
        <taxon>Gloniaceae</taxon>
        <taxon>Glonium</taxon>
    </lineage>
</organism>
<dbReference type="GO" id="GO:0052689">
    <property type="term" value="F:carboxylic ester hydrolase activity"/>
    <property type="evidence" value="ECO:0007669"/>
    <property type="project" value="TreeGrafter"/>
</dbReference>
<dbReference type="InterPro" id="IPR019819">
    <property type="entry name" value="Carboxylesterase_B_CS"/>
</dbReference>
<keyword evidence="2 3" id="KW-0378">Hydrolase</keyword>
<dbReference type="Proteomes" id="UP000250140">
    <property type="component" value="Unassembled WGS sequence"/>
</dbReference>
<evidence type="ECO:0000313" key="5">
    <source>
        <dbReference type="EMBL" id="OCL11337.1"/>
    </source>
</evidence>
<name>A0A8E2F696_9PEZI</name>
<dbReference type="InterPro" id="IPR050654">
    <property type="entry name" value="AChE-related_enzymes"/>
</dbReference>
<dbReference type="PROSITE" id="PS00941">
    <property type="entry name" value="CARBOXYLESTERASE_B_2"/>
    <property type="match status" value="1"/>
</dbReference>
<evidence type="ECO:0000259" key="4">
    <source>
        <dbReference type="Pfam" id="PF00135"/>
    </source>
</evidence>
<keyword evidence="3" id="KW-0732">Signal</keyword>
<evidence type="ECO:0000313" key="6">
    <source>
        <dbReference type="Proteomes" id="UP000250140"/>
    </source>
</evidence>
<feature type="chain" id="PRO_5034904964" description="Carboxylic ester hydrolase" evidence="3">
    <location>
        <begin position="20"/>
        <end position="454"/>
    </location>
</feature>